<keyword evidence="2" id="KW-1185">Reference proteome</keyword>
<reference evidence="1 2" key="1">
    <citation type="submission" date="2019-12" db="EMBL/GenBank/DDBJ databases">
        <authorList>
            <person name="Alioto T."/>
            <person name="Alioto T."/>
            <person name="Gomez Garrido J."/>
        </authorList>
    </citation>
    <scope>NUCLEOTIDE SEQUENCE [LARGE SCALE GENOMIC DNA]</scope>
</reference>
<evidence type="ECO:0000313" key="2">
    <source>
        <dbReference type="Proteomes" id="UP000594638"/>
    </source>
</evidence>
<protein>
    <submittedName>
        <fullName evidence="1">Uncharacterized protein</fullName>
    </submittedName>
</protein>
<dbReference type="AlphaFoldDB" id="A0A8S0SD43"/>
<name>A0A8S0SD43_OLEEU</name>
<organism evidence="1 2">
    <name type="scientific">Olea europaea subsp. europaea</name>
    <dbReference type="NCBI Taxonomy" id="158383"/>
    <lineage>
        <taxon>Eukaryota</taxon>
        <taxon>Viridiplantae</taxon>
        <taxon>Streptophyta</taxon>
        <taxon>Embryophyta</taxon>
        <taxon>Tracheophyta</taxon>
        <taxon>Spermatophyta</taxon>
        <taxon>Magnoliopsida</taxon>
        <taxon>eudicotyledons</taxon>
        <taxon>Gunneridae</taxon>
        <taxon>Pentapetalae</taxon>
        <taxon>asterids</taxon>
        <taxon>lamiids</taxon>
        <taxon>Lamiales</taxon>
        <taxon>Oleaceae</taxon>
        <taxon>Oleeae</taxon>
        <taxon>Olea</taxon>
    </lineage>
</organism>
<dbReference type="Gramene" id="OE9A035128T1">
    <property type="protein sequence ID" value="OE9A035128C1"/>
    <property type="gene ID" value="OE9A035128"/>
</dbReference>
<sequence>MEEALEIVWREVERKRFEQDFRPLFKYVQTQWIQKVEPMQLSVALTKHRTTSALEGLNGRWNHAVRRMRPVVWRWIGVGAEDRNTRSPSHALFSTELAQDFESISFLDTTRIQEGKRPSKYAPAKSAPEAINMATRAFVNKEISLSGLLKAILKAVLPLPKPMDQPAFDTEPGPFPTYN</sequence>
<comment type="caution">
    <text evidence="1">The sequence shown here is derived from an EMBL/GenBank/DDBJ whole genome shotgun (WGS) entry which is preliminary data.</text>
</comment>
<accession>A0A8S0SD43</accession>
<dbReference type="EMBL" id="CACTIH010004324">
    <property type="protein sequence ID" value="CAA2990557.1"/>
    <property type="molecule type" value="Genomic_DNA"/>
</dbReference>
<gene>
    <name evidence="1" type="ORF">OLEA9_A035128</name>
</gene>
<proteinExistence type="predicted"/>
<evidence type="ECO:0000313" key="1">
    <source>
        <dbReference type="EMBL" id="CAA2990557.1"/>
    </source>
</evidence>
<dbReference type="Proteomes" id="UP000594638">
    <property type="component" value="Unassembled WGS sequence"/>
</dbReference>